<keyword evidence="4 5" id="KW-0472">Membrane</keyword>
<feature type="transmembrane region" description="Helical" evidence="5">
    <location>
        <begin position="269"/>
        <end position="290"/>
    </location>
</feature>
<protein>
    <submittedName>
        <fullName evidence="6">C4-dicarboxylate ABC transporter</fullName>
    </submittedName>
</protein>
<evidence type="ECO:0000256" key="4">
    <source>
        <dbReference type="ARBA" id="ARBA00023136"/>
    </source>
</evidence>
<dbReference type="GO" id="GO:0005886">
    <property type="term" value="C:plasma membrane"/>
    <property type="evidence" value="ECO:0007669"/>
    <property type="project" value="TreeGrafter"/>
</dbReference>
<dbReference type="Proteomes" id="UP000255165">
    <property type="component" value="Unassembled WGS sequence"/>
</dbReference>
<dbReference type="CDD" id="cd09323">
    <property type="entry name" value="TDT_SLAC1_like"/>
    <property type="match status" value="1"/>
</dbReference>
<dbReference type="InterPro" id="IPR004695">
    <property type="entry name" value="SLAC1/Mae1/Ssu1/TehA"/>
</dbReference>
<feature type="transmembrane region" description="Helical" evidence="5">
    <location>
        <begin position="217"/>
        <end position="238"/>
    </location>
</feature>
<dbReference type="Gene3D" id="1.50.10.150">
    <property type="entry name" value="Voltage-dependent anion channel"/>
    <property type="match status" value="1"/>
</dbReference>
<dbReference type="EMBL" id="QKWJ01000024">
    <property type="protein sequence ID" value="RDK08615.1"/>
    <property type="molecule type" value="Genomic_DNA"/>
</dbReference>
<accession>A0A370NSP7</accession>
<evidence type="ECO:0000256" key="2">
    <source>
        <dbReference type="ARBA" id="ARBA00022692"/>
    </source>
</evidence>
<organism evidence="6 7">
    <name type="scientific">Cupriavidus lacunae</name>
    <dbReference type="NCBI Taxonomy" id="2666307"/>
    <lineage>
        <taxon>Bacteria</taxon>
        <taxon>Pseudomonadati</taxon>
        <taxon>Pseudomonadota</taxon>
        <taxon>Betaproteobacteria</taxon>
        <taxon>Burkholderiales</taxon>
        <taxon>Burkholderiaceae</taxon>
        <taxon>Cupriavidus</taxon>
    </lineage>
</organism>
<dbReference type="GO" id="GO:0046583">
    <property type="term" value="F:monoatomic cation efflux transmembrane transporter activity"/>
    <property type="evidence" value="ECO:0007669"/>
    <property type="project" value="TreeGrafter"/>
</dbReference>
<keyword evidence="2 5" id="KW-0812">Transmembrane</keyword>
<evidence type="ECO:0000256" key="5">
    <source>
        <dbReference type="SAM" id="Phobius"/>
    </source>
</evidence>
<evidence type="ECO:0000313" key="6">
    <source>
        <dbReference type="EMBL" id="RDK08615.1"/>
    </source>
</evidence>
<name>A0A370NSP7_9BURK</name>
<dbReference type="Pfam" id="PF03595">
    <property type="entry name" value="SLAC1"/>
    <property type="match status" value="1"/>
</dbReference>
<proteinExistence type="predicted"/>
<keyword evidence="3 5" id="KW-1133">Transmembrane helix</keyword>
<feature type="transmembrane region" description="Helical" evidence="5">
    <location>
        <begin position="186"/>
        <end position="205"/>
    </location>
</feature>
<feature type="transmembrane region" description="Helical" evidence="5">
    <location>
        <begin position="155"/>
        <end position="174"/>
    </location>
</feature>
<dbReference type="RefSeq" id="WP_115213117.1">
    <property type="nucleotide sequence ID" value="NZ_QKWJ01000024.1"/>
</dbReference>
<keyword evidence="7" id="KW-1185">Reference proteome</keyword>
<dbReference type="AlphaFoldDB" id="A0A370NSP7"/>
<evidence type="ECO:0000256" key="3">
    <source>
        <dbReference type="ARBA" id="ARBA00022989"/>
    </source>
</evidence>
<reference evidence="7" key="1">
    <citation type="submission" date="2018-06" db="EMBL/GenBank/DDBJ databases">
        <authorList>
            <person name="Feng T."/>
            <person name="Jeon C.O."/>
        </authorList>
    </citation>
    <scope>NUCLEOTIDE SEQUENCE [LARGE SCALE GENOMIC DNA]</scope>
    <source>
        <strain evidence="7">S23</strain>
    </source>
</reference>
<gene>
    <name evidence="6" type="ORF">DN412_19605</name>
</gene>
<feature type="transmembrane region" description="Helical" evidence="5">
    <location>
        <begin position="54"/>
        <end position="79"/>
    </location>
</feature>
<sequence>MGIKVVQSPQQSAPRGIESQQASVKNLPVSLFASVMGIAGLSLSWKLASHQFGIGTTVSALVGLLAEIVFVVLVIAYGVKTARYPEAVMNEFRHPVAGNFFGTVAIAMLLVSAVMGHATPRLAEVLWTLGSIAAIALAFSVIHRLFQGKLDPGHVLPAWLIPGVASLDIVVTGADMRMSWAHELNVFALAIGTVLALVFFTMIVSRIAHHERLPNHLVPSFMILIGPFEVGFLAYTNFTQDVDVFAAILFYFGLFLFFAMVFKVFRRGIPFGAGWWAIGFPLAALSSAALKYSATAHVWAISALAVFLLGFLSAVITVLFIRTLRLTFSGQLLAGK</sequence>
<feature type="transmembrane region" description="Helical" evidence="5">
    <location>
        <begin position="244"/>
        <end position="262"/>
    </location>
</feature>
<dbReference type="PANTHER" id="PTHR37955:SF1">
    <property type="entry name" value="DEP DOMAIN-CONTAINING PROTEIN"/>
    <property type="match status" value="1"/>
</dbReference>
<evidence type="ECO:0000313" key="7">
    <source>
        <dbReference type="Proteomes" id="UP000255165"/>
    </source>
</evidence>
<dbReference type="InterPro" id="IPR052951">
    <property type="entry name" value="Tellurite_res_ion_channel"/>
</dbReference>
<feature type="transmembrane region" description="Helical" evidence="5">
    <location>
        <begin position="125"/>
        <end position="143"/>
    </location>
</feature>
<comment type="caution">
    <text evidence="6">The sequence shown here is derived from an EMBL/GenBank/DDBJ whole genome shotgun (WGS) entry which is preliminary data.</text>
</comment>
<dbReference type="InterPro" id="IPR038665">
    <property type="entry name" value="Voltage-dep_anion_channel_sf"/>
</dbReference>
<evidence type="ECO:0000256" key="1">
    <source>
        <dbReference type="ARBA" id="ARBA00004141"/>
    </source>
</evidence>
<feature type="transmembrane region" description="Helical" evidence="5">
    <location>
        <begin position="29"/>
        <end position="48"/>
    </location>
</feature>
<feature type="transmembrane region" description="Helical" evidence="5">
    <location>
        <begin position="100"/>
        <end position="119"/>
    </location>
</feature>
<dbReference type="PANTHER" id="PTHR37955">
    <property type="entry name" value="TELLURITE RESISTANCE PROTEIN TEHA"/>
    <property type="match status" value="1"/>
</dbReference>
<comment type="subcellular location">
    <subcellularLocation>
        <location evidence="1">Membrane</location>
        <topology evidence="1">Multi-pass membrane protein</topology>
    </subcellularLocation>
</comment>
<feature type="transmembrane region" description="Helical" evidence="5">
    <location>
        <begin position="296"/>
        <end position="321"/>
    </location>
</feature>